<dbReference type="EMBL" id="CAXITT010000333">
    <property type="protein sequence ID" value="CAL1539250.1"/>
    <property type="molecule type" value="Genomic_DNA"/>
</dbReference>
<dbReference type="Gene3D" id="1.20.90.10">
    <property type="entry name" value="Phospholipase A2 domain"/>
    <property type="match status" value="1"/>
</dbReference>
<dbReference type="InterPro" id="IPR036444">
    <property type="entry name" value="PLipase_A2_dom_sf"/>
</dbReference>
<keyword evidence="2" id="KW-0964">Secreted</keyword>
<dbReference type="GO" id="GO:0006644">
    <property type="term" value="P:phospholipid metabolic process"/>
    <property type="evidence" value="ECO:0007669"/>
    <property type="project" value="InterPro"/>
</dbReference>
<keyword evidence="3" id="KW-0732">Signal</keyword>
<keyword evidence="6" id="KW-1185">Reference proteome</keyword>
<dbReference type="GO" id="GO:0050482">
    <property type="term" value="P:arachidonate secretion"/>
    <property type="evidence" value="ECO:0007669"/>
    <property type="project" value="InterPro"/>
</dbReference>
<evidence type="ECO:0000256" key="1">
    <source>
        <dbReference type="ARBA" id="ARBA00004613"/>
    </source>
</evidence>
<evidence type="ECO:0000259" key="4">
    <source>
        <dbReference type="Pfam" id="PF05826"/>
    </source>
</evidence>
<evidence type="ECO:0000256" key="3">
    <source>
        <dbReference type="SAM" id="SignalP"/>
    </source>
</evidence>
<gene>
    <name evidence="5" type="ORF">GSLYS_00013069001</name>
</gene>
<organism evidence="5 6">
    <name type="scientific">Lymnaea stagnalis</name>
    <name type="common">Great pond snail</name>
    <name type="synonym">Helix stagnalis</name>
    <dbReference type="NCBI Taxonomy" id="6523"/>
    <lineage>
        <taxon>Eukaryota</taxon>
        <taxon>Metazoa</taxon>
        <taxon>Spiralia</taxon>
        <taxon>Lophotrochozoa</taxon>
        <taxon>Mollusca</taxon>
        <taxon>Gastropoda</taxon>
        <taxon>Heterobranchia</taxon>
        <taxon>Euthyneura</taxon>
        <taxon>Panpulmonata</taxon>
        <taxon>Hygrophila</taxon>
        <taxon>Lymnaeoidea</taxon>
        <taxon>Lymnaeidae</taxon>
        <taxon>Lymnaea</taxon>
    </lineage>
</organism>
<evidence type="ECO:0000256" key="2">
    <source>
        <dbReference type="ARBA" id="ARBA00022525"/>
    </source>
</evidence>
<dbReference type="PROSITE" id="PS00118">
    <property type="entry name" value="PA2_HIS"/>
    <property type="match status" value="1"/>
</dbReference>
<protein>
    <recommendedName>
        <fullName evidence="4">Phospholipase A2-like central domain-containing protein</fullName>
    </recommendedName>
</protein>
<feature type="signal peptide" evidence="3">
    <location>
        <begin position="1"/>
        <end position="31"/>
    </location>
</feature>
<dbReference type="GO" id="GO:0005576">
    <property type="term" value="C:extracellular region"/>
    <property type="evidence" value="ECO:0007669"/>
    <property type="project" value="UniProtKB-SubCell"/>
</dbReference>
<comment type="caution">
    <text evidence="5">The sequence shown here is derived from an EMBL/GenBank/DDBJ whole genome shotgun (WGS) entry which is preliminary data.</text>
</comment>
<dbReference type="Proteomes" id="UP001497497">
    <property type="component" value="Unassembled WGS sequence"/>
</dbReference>
<evidence type="ECO:0000313" key="6">
    <source>
        <dbReference type="Proteomes" id="UP001497497"/>
    </source>
</evidence>
<dbReference type="PANTHER" id="PTHR12253">
    <property type="entry name" value="RH14732P"/>
    <property type="match status" value="1"/>
</dbReference>
<evidence type="ECO:0000313" key="5">
    <source>
        <dbReference type="EMBL" id="CAL1539250.1"/>
    </source>
</evidence>
<dbReference type="GO" id="GO:0004623">
    <property type="term" value="F:phospholipase A2 activity"/>
    <property type="evidence" value="ECO:0007669"/>
    <property type="project" value="InterPro"/>
</dbReference>
<reference evidence="5 6" key="1">
    <citation type="submission" date="2024-04" db="EMBL/GenBank/DDBJ databases">
        <authorList>
            <consortium name="Genoscope - CEA"/>
            <person name="William W."/>
        </authorList>
    </citation>
    <scope>NUCLEOTIDE SEQUENCE [LARGE SCALE GENOMIC DNA]</scope>
</reference>
<dbReference type="SUPFAM" id="SSF48619">
    <property type="entry name" value="Phospholipase A2, PLA2"/>
    <property type="match status" value="1"/>
</dbReference>
<proteinExistence type="predicted"/>
<sequence>MNKFVSRGALVYLMCFLPLAGSVVFTDGVYAVEWLAESYSDVNCVIHNDLRNDATTSTFVDESEGVYQIVSGTLKEMAKGCRIAQGKGNSKRHKLWRRSIINILEGIYPGTMWCGQGSLTKNETDLGYYNLTDACCREHDHCREYISPGTSKFGIMNDEQYTICSCECDKKFRACLQAVGTFTSRAVGSLFFNVVGIHCIETKPISVAGFIVGRTAELFPPEPYDQESKVHTFSEVLAGNVTLTGWLGSLFGGK</sequence>
<dbReference type="AlphaFoldDB" id="A0AAV2I2C7"/>
<name>A0AAV2I2C7_LYMST</name>
<feature type="domain" description="Phospholipase A2-like central" evidence="4">
    <location>
        <begin position="107"/>
        <end position="202"/>
    </location>
</feature>
<comment type="subcellular location">
    <subcellularLocation>
        <location evidence="1">Secreted</location>
    </subcellularLocation>
</comment>
<dbReference type="InterPro" id="IPR016090">
    <property type="entry name" value="PLA2-like_dom"/>
</dbReference>
<accession>A0AAV2I2C7</accession>
<dbReference type="Pfam" id="PF05826">
    <property type="entry name" value="Phospholip_A2_2"/>
    <property type="match status" value="1"/>
</dbReference>
<dbReference type="InterPro" id="IPR033113">
    <property type="entry name" value="PLA2_histidine"/>
</dbReference>
<feature type="chain" id="PRO_5043640387" description="Phospholipase A2-like central domain-containing protein" evidence="3">
    <location>
        <begin position="32"/>
        <end position="254"/>
    </location>
</feature>